<dbReference type="PATRIC" id="fig|942150.3.peg.688"/>
<dbReference type="GO" id="GO:0003677">
    <property type="term" value="F:DNA binding"/>
    <property type="evidence" value="ECO:0007669"/>
    <property type="project" value="UniProtKB-UniRule"/>
</dbReference>
<gene>
    <name evidence="4" type="ORF">IV64_GL000671</name>
</gene>
<dbReference type="InterPro" id="IPR011010">
    <property type="entry name" value="DNA_brk_join_enz"/>
</dbReference>
<dbReference type="RefSeq" id="WP_057707167.1">
    <property type="nucleotide sequence ID" value="NZ_JQCL01000080.1"/>
</dbReference>
<evidence type="ECO:0000256" key="1">
    <source>
        <dbReference type="ARBA" id="ARBA00023125"/>
    </source>
</evidence>
<organism evidence="4 5">
    <name type="scientific">Lactiplantibacillus xiangfangensis</name>
    <dbReference type="NCBI Taxonomy" id="942150"/>
    <lineage>
        <taxon>Bacteria</taxon>
        <taxon>Bacillati</taxon>
        <taxon>Bacillota</taxon>
        <taxon>Bacilli</taxon>
        <taxon>Lactobacillales</taxon>
        <taxon>Lactobacillaceae</taxon>
        <taxon>Lactiplantibacillus</taxon>
    </lineage>
</organism>
<dbReference type="InterPro" id="IPR004107">
    <property type="entry name" value="Integrase_SAM-like_N"/>
</dbReference>
<accession>A0A0R2MBE5</accession>
<evidence type="ECO:0000313" key="4">
    <source>
        <dbReference type="EMBL" id="KRO08579.1"/>
    </source>
</evidence>
<dbReference type="OrthoDB" id="2328477at2"/>
<protein>
    <recommendedName>
        <fullName evidence="3">Core-binding (CB) domain-containing protein</fullName>
    </recommendedName>
</protein>
<dbReference type="Proteomes" id="UP000051783">
    <property type="component" value="Unassembled WGS sequence"/>
</dbReference>
<keyword evidence="1 2" id="KW-0238">DNA-binding</keyword>
<dbReference type="PROSITE" id="PS51900">
    <property type="entry name" value="CB"/>
    <property type="match status" value="1"/>
</dbReference>
<dbReference type="InterPro" id="IPR044068">
    <property type="entry name" value="CB"/>
</dbReference>
<dbReference type="Pfam" id="PF13495">
    <property type="entry name" value="Phage_int_SAM_4"/>
    <property type="match status" value="1"/>
</dbReference>
<dbReference type="GO" id="GO:0015074">
    <property type="term" value="P:DNA integration"/>
    <property type="evidence" value="ECO:0007669"/>
    <property type="project" value="InterPro"/>
</dbReference>
<dbReference type="EMBL" id="JQCL01000080">
    <property type="protein sequence ID" value="KRO08579.1"/>
    <property type="molecule type" value="Genomic_DNA"/>
</dbReference>
<reference evidence="4 5" key="1">
    <citation type="journal article" date="2015" name="Genome Announc.">
        <title>Expanding the biotechnology potential of lactobacilli through comparative genomics of 213 strains and associated genera.</title>
        <authorList>
            <person name="Sun Z."/>
            <person name="Harris H.M."/>
            <person name="McCann A."/>
            <person name="Guo C."/>
            <person name="Argimon S."/>
            <person name="Zhang W."/>
            <person name="Yang X."/>
            <person name="Jeffery I.B."/>
            <person name="Cooney J.C."/>
            <person name="Kagawa T.F."/>
            <person name="Liu W."/>
            <person name="Song Y."/>
            <person name="Salvetti E."/>
            <person name="Wrobel A."/>
            <person name="Rasinkangas P."/>
            <person name="Parkhill J."/>
            <person name="Rea M.C."/>
            <person name="O'Sullivan O."/>
            <person name="Ritari J."/>
            <person name="Douillard F.P."/>
            <person name="Paul Ross R."/>
            <person name="Yang R."/>
            <person name="Briner A.E."/>
            <person name="Felis G.E."/>
            <person name="de Vos W.M."/>
            <person name="Barrangou R."/>
            <person name="Klaenhammer T.R."/>
            <person name="Caufield P.W."/>
            <person name="Cui Y."/>
            <person name="Zhang H."/>
            <person name="O'Toole P.W."/>
        </authorList>
    </citation>
    <scope>NUCLEOTIDE SEQUENCE [LARGE SCALE GENOMIC DNA]</scope>
    <source>
        <strain evidence="4 5">LMG 26013</strain>
    </source>
</reference>
<dbReference type="AlphaFoldDB" id="A0A0R2MBE5"/>
<evidence type="ECO:0000313" key="5">
    <source>
        <dbReference type="Proteomes" id="UP000051783"/>
    </source>
</evidence>
<feature type="domain" description="Core-binding (CB)" evidence="3">
    <location>
        <begin position="2"/>
        <end position="93"/>
    </location>
</feature>
<dbReference type="InterPro" id="IPR010998">
    <property type="entry name" value="Integrase_recombinase_N"/>
</dbReference>
<keyword evidence="5" id="KW-1185">Reference proteome</keyword>
<name>A0A0R2MBE5_9LACO</name>
<evidence type="ECO:0000256" key="2">
    <source>
        <dbReference type="PROSITE-ProRule" id="PRU01248"/>
    </source>
</evidence>
<comment type="caution">
    <text evidence="4">The sequence shown here is derived from an EMBL/GenBank/DDBJ whole genome shotgun (WGS) entry which is preliminary data.</text>
</comment>
<sequence length="285" mass="33282">MPLQFPYEQSFVQQLEAAGKQQTTIEQYRLTLADFFNYEQHFNPTFAQDQLLADLTENDIQAYLEMLRQQRQFKTSTLNKALSNLNGYFSYLFEHRIITTLPTFSIKGKPLTNDQDALHWPEQLSELLANDDLHVYTRAFLLFTCKGFTAQEMLASNFSSQLKRITFSRSEQVFLEKLTVFLQPLQTNGARGYFLKIRQRGQDPHLTLAALHKYLAGDSQRIGLPLKPVTLRQSFMLWYLDQHRTDALESIMHVLRLDETSLAYYQNLLRRQDLRALQAKRGSSR</sequence>
<dbReference type="STRING" id="942150.IV64_GL000671"/>
<dbReference type="Gene3D" id="1.10.150.130">
    <property type="match status" value="1"/>
</dbReference>
<proteinExistence type="predicted"/>
<evidence type="ECO:0000259" key="3">
    <source>
        <dbReference type="PROSITE" id="PS51900"/>
    </source>
</evidence>
<dbReference type="SUPFAM" id="SSF56349">
    <property type="entry name" value="DNA breaking-rejoining enzymes"/>
    <property type="match status" value="1"/>
</dbReference>